<gene>
    <name evidence="3" type="ORF">AGLY_016639</name>
</gene>
<dbReference type="EMBL" id="VYZN01000468">
    <property type="protein sequence ID" value="KAE9523008.1"/>
    <property type="molecule type" value="Genomic_DNA"/>
</dbReference>
<dbReference type="OrthoDB" id="6600791at2759"/>
<dbReference type="Proteomes" id="UP000475862">
    <property type="component" value="Unassembled WGS sequence"/>
</dbReference>
<evidence type="ECO:0000313" key="4">
    <source>
        <dbReference type="Proteomes" id="UP000475862"/>
    </source>
</evidence>
<evidence type="ECO:0000259" key="2">
    <source>
        <dbReference type="Pfam" id="PF02944"/>
    </source>
</evidence>
<sequence>MSIQQSLEQRNQITKPMNDPDRLFLLSLIDDLKQVPADKKMEYYANNFKCKISLLIFHIHTPIINQYSDLYQRTPSYPNFQTPYSDIHQLKNSQQNDQHRRFRTPTPSPGQNILSHSELEGSQSSSSSLATYIIYNMTLDTNKFIIEIEKHVELWDTGNSQRSDECIDFTMMYVFFFAVSVYSITSRNNASISNFGGGSRWESEYPWCIIKFKFLRNLSKTRKFAMQELQRKWKSLRNSFSREQAKRKNLKSGSGRTTRKTYPTSSNLSPSHNSLDENDFEEVNNDFNETTGEVLENVLRHKSAKKQKTVENEFENKFFNSVTKSLQEKGTQGKNIHERPRSLVYVVTC</sequence>
<dbReference type="Pfam" id="PF02944">
    <property type="entry name" value="BESS"/>
    <property type="match status" value="1"/>
</dbReference>
<keyword evidence="4" id="KW-1185">Reference proteome</keyword>
<accession>A0A6G0SXX9</accession>
<name>A0A6G0SXX9_APHGL</name>
<evidence type="ECO:0000256" key="1">
    <source>
        <dbReference type="SAM" id="MobiDB-lite"/>
    </source>
</evidence>
<organism evidence="3 4">
    <name type="scientific">Aphis glycines</name>
    <name type="common">Soybean aphid</name>
    <dbReference type="NCBI Taxonomy" id="307491"/>
    <lineage>
        <taxon>Eukaryota</taxon>
        <taxon>Metazoa</taxon>
        <taxon>Ecdysozoa</taxon>
        <taxon>Arthropoda</taxon>
        <taxon>Hexapoda</taxon>
        <taxon>Insecta</taxon>
        <taxon>Pterygota</taxon>
        <taxon>Neoptera</taxon>
        <taxon>Paraneoptera</taxon>
        <taxon>Hemiptera</taxon>
        <taxon>Sternorrhyncha</taxon>
        <taxon>Aphidomorpha</taxon>
        <taxon>Aphidoidea</taxon>
        <taxon>Aphididae</taxon>
        <taxon>Aphidini</taxon>
        <taxon>Aphis</taxon>
        <taxon>Aphis</taxon>
    </lineage>
</organism>
<feature type="region of interest" description="Disordered" evidence="1">
    <location>
        <begin position="91"/>
        <end position="122"/>
    </location>
</feature>
<proteinExistence type="predicted"/>
<feature type="region of interest" description="Disordered" evidence="1">
    <location>
        <begin position="241"/>
        <end position="278"/>
    </location>
</feature>
<dbReference type="GO" id="GO:0003677">
    <property type="term" value="F:DNA binding"/>
    <property type="evidence" value="ECO:0007669"/>
    <property type="project" value="InterPro"/>
</dbReference>
<dbReference type="AlphaFoldDB" id="A0A6G0SXX9"/>
<evidence type="ECO:0000313" key="3">
    <source>
        <dbReference type="EMBL" id="KAE9523008.1"/>
    </source>
</evidence>
<feature type="domain" description="BESS" evidence="2">
    <location>
        <begin position="19"/>
        <end position="42"/>
    </location>
</feature>
<protein>
    <recommendedName>
        <fullName evidence="2">BESS domain-containing protein</fullName>
    </recommendedName>
</protein>
<feature type="compositionally biased region" description="Polar residues" evidence="1">
    <location>
        <begin position="251"/>
        <end position="273"/>
    </location>
</feature>
<reference evidence="3 4" key="1">
    <citation type="submission" date="2019-08" db="EMBL/GenBank/DDBJ databases">
        <title>The genome of the soybean aphid Biotype 1, its phylome, world population structure and adaptation to the North American continent.</title>
        <authorList>
            <person name="Giordano R."/>
            <person name="Donthu R.K."/>
            <person name="Hernandez A.G."/>
            <person name="Wright C.L."/>
            <person name="Zimin A.V."/>
        </authorList>
    </citation>
    <scope>NUCLEOTIDE SEQUENCE [LARGE SCALE GENOMIC DNA]</scope>
    <source>
        <tissue evidence="3">Whole aphids</tissue>
    </source>
</reference>
<comment type="caution">
    <text evidence="3">The sequence shown here is derived from an EMBL/GenBank/DDBJ whole genome shotgun (WGS) entry which is preliminary data.</text>
</comment>
<dbReference type="InterPro" id="IPR004210">
    <property type="entry name" value="BESS_motif"/>
</dbReference>